<dbReference type="Pfam" id="PF00067">
    <property type="entry name" value="p450"/>
    <property type="match status" value="1"/>
</dbReference>
<dbReference type="GO" id="GO:0005506">
    <property type="term" value="F:iron ion binding"/>
    <property type="evidence" value="ECO:0007669"/>
    <property type="project" value="InterPro"/>
</dbReference>
<evidence type="ECO:0000256" key="7">
    <source>
        <dbReference type="ARBA" id="ARBA00023002"/>
    </source>
</evidence>
<keyword evidence="5 10" id="KW-0479">Metal-binding</keyword>
<keyword evidence="9 12" id="KW-0472">Membrane</keyword>
<keyword evidence="14" id="KW-1185">Reference proteome</keyword>
<dbReference type="GO" id="GO:0016020">
    <property type="term" value="C:membrane"/>
    <property type="evidence" value="ECO:0007669"/>
    <property type="project" value="UniProtKB-SubCell"/>
</dbReference>
<evidence type="ECO:0000256" key="11">
    <source>
        <dbReference type="RuleBase" id="RU000461"/>
    </source>
</evidence>
<evidence type="ECO:0000256" key="2">
    <source>
        <dbReference type="ARBA" id="ARBA00004167"/>
    </source>
</evidence>
<evidence type="ECO:0000256" key="5">
    <source>
        <dbReference type="ARBA" id="ARBA00022723"/>
    </source>
</evidence>
<comment type="caution">
    <text evidence="13">The sequence shown here is derived from an EMBL/GenBank/DDBJ whole genome shotgun (WGS) entry which is preliminary data.</text>
</comment>
<evidence type="ECO:0000256" key="10">
    <source>
        <dbReference type="PIRSR" id="PIRSR602401-1"/>
    </source>
</evidence>
<accession>A0AA88R7C9</accession>
<dbReference type="Gene3D" id="1.10.630.10">
    <property type="entry name" value="Cytochrome P450"/>
    <property type="match status" value="1"/>
</dbReference>
<dbReference type="Proteomes" id="UP001187471">
    <property type="component" value="Unassembled WGS sequence"/>
</dbReference>
<dbReference type="PANTHER" id="PTHR24286:SF53">
    <property type="entry name" value="BETA-AMYRIN 28-OXIDASE-LIKE"/>
    <property type="match status" value="1"/>
</dbReference>
<keyword evidence="4 12" id="KW-0812">Transmembrane</keyword>
<keyword evidence="6 12" id="KW-1133">Transmembrane helix</keyword>
<dbReference type="PRINTS" id="PR00385">
    <property type="entry name" value="P450"/>
</dbReference>
<feature type="binding site" description="axial binding residue" evidence="10">
    <location>
        <position position="450"/>
    </location>
    <ligand>
        <name>heme</name>
        <dbReference type="ChEBI" id="CHEBI:30413"/>
    </ligand>
    <ligandPart>
        <name>Fe</name>
        <dbReference type="ChEBI" id="CHEBI:18248"/>
    </ligandPart>
</feature>
<dbReference type="InterPro" id="IPR002401">
    <property type="entry name" value="Cyt_P450_E_grp-I"/>
</dbReference>
<reference evidence="13" key="1">
    <citation type="submission" date="2022-12" db="EMBL/GenBank/DDBJ databases">
        <title>Draft genome assemblies for two species of Escallonia (Escalloniales).</title>
        <authorList>
            <person name="Chanderbali A."/>
            <person name="Dervinis C."/>
            <person name="Anghel I."/>
            <person name="Soltis D."/>
            <person name="Soltis P."/>
            <person name="Zapata F."/>
        </authorList>
    </citation>
    <scope>NUCLEOTIDE SEQUENCE</scope>
    <source>
        <strain evidence="13">UCBG92.1500</strain>
        <tissue evidence="13">Leaf</tissue>
    </source>
</reference>
<evidence type="ECO:0000256" key="3">
    <source>
        <dbReference type="ARBA" id="ARBA00010617"/>
    </source>
</evidence>
<protein>
    <recommendedName>
        <fullName evidence="15">Beta-amyrin 28-oxidase</fullName>
    </recommendedName>
</protein>
<proteinExistence type="inferred from homology"/>
<evidence type="ECO:0000256" key="4">
    <source>
        <dbReference type="ARBA" id="ARBA00022692"/>
    </source>
</evidence>
<keyword evidence="11" id="KW-0503">Monooxygenase</keyword>
<organism evidence="13 14">
    <name type="scientific">Escallonia rubra</name>
    <dbReference type="NCBI Taxonomy" id="112253"/>
    <lineage>
        <taxon>Eukaryota</taxon>
        <taxon>Viridiplantae</taxon>
        <taxon>Streptophyta</taxon>
        <taxon>Embryophyta</taxon>
        <taxon>Tracheophyta</taxon>
        <taxon>Spermatophyta</taxon>
        <taxon>Magnoliopsida</taxon>
        <taxon>eudicotyledons</taxon>
        <taxon>Gunneridae</taxon>
        <taxon>Pentapetalae</taxon>
        <taxon>asterids</taxon>
        <taxon>campanulids</taxon>
        <taxon>Escalloniales</taxon>
        <taxon>Escalloniaceae</taxon>
        <taxon>Escallonia</taxon>
    </lineage>
</organism>
<dbReference type="InterPro" id="IPR017972">
    <property type="entry name" value="Cyt_P450_CS"/>
</dbReference>
<evidence type="ECO:0008006" key="15">
    <source>
        <dbReference type="Google" id="ProtNLM"/>
    </source>
</evidence>
<evidence type="ECO:0000313" key="14">
    <source>
        <dbReference type="Proteomes" id="UP001187471"/>
    </source>
</evidence>
<keyword evidence="7 11" id="KW-0560">Oxidoreductase</keyword>
<dbReference type="FunFam" id="1.10.630.10:FF:000022">
    <property type="entry name" value="Taxadiene 5-alpha hydroxylase"/>
    <property type="match status" value="1"/>
</dbReference>
<feature type="non-terminal residue" evidence="13">
    <location>
        <position position="1"/>
    </location>
</feature>
<comment type="cofactor">
    <cofactor evidence="1 10">
        <name>heme</name>
        <dbReference type="ChEBI" id="CHEBI:30413"/>
    </cofactor>
</comment>
<comment type="similarity">
    <text evidence="3 11">Belongs to the cytochrome P450 family.</text>
</comment>
<dbReference type="CDD" id="cd11043">
    <property type="entry name" value="CYP90-like"/>
    <property type="match status" value="1"/>
</dbReference>
<comment type="subcellular location">
    <subcellularLocation>
        <location evidence="2">Membrane</location>
        <topology evidence="2">Single-pass membrane protein</topology>
    </subcellularLocation>
</comment>
<gene>
    <name evidence="13" type="ORF">RJ640_023076</name>
</gene>
<sequence>ALTFLSEVSGSRSVEKEGNMAVSYPYLLLLLLLSISLSIVVFVRKKNLRRSKLPPGEVGWPVVGETFEFKRVSQSANPESFIHDRMKKHSPKVFRTSLFGENMAVFCGASGNKFLFTNEYKLVTSWWPRSMKKALNYPSSSLVRNPTKEELTKKRRILQEILKPEALRSYVPLMDSMARAHLETEWATHEEVNVFLLLKNYTFALACRIFMGIDDPDHITRFSNPFAVLKAGLMSFPINIPGTTMNRSIKAGKIICEELIAIIKQRKHELSTKTIGSSVNRDLLSSMLLATDEDGKFMTEMEICNQILGSLIASHHTTSTVISFIVKYLAELPYIYREVYREQIGIARSKEPEELLNWDDLQKMKYSWNVACEAMRLSPPGQGAYREAITDFTYEGFTIPKGWKTYWNVYSTHKDPKYFPDPEKFDPSRFEGDGPAPYTFVPFGGGPRICPGNEYGRLEVLVFMHNVVTRFNLERAIGDDKLVINPNTIAMNGLRVRLLPRSK</sequence>
<keyword evidence="8 10" id="KW-0408">Iron</keyword>
<dbReference type="GO" id="GO:0004497">
    <property type="term" value="F:monooxygenase activity"/>
    <property type="evidence" value="ECO:0007669"/>
    <property type="project" value="UniProtKB-KW"/>
</dbReference>
<evidence type="ECO:0000256" key="12">
    <source>
        <dbReference type="SAM" id="Phobius"/>
    </source>
</evidence>
<dbReference type="PANTHER" id="PTHR24286">
    <property type="entry name" value="CYTOCHROME P450 26"/>
    <property type="match status" value="1"/>
</dbReference>
<dbReference type="EMBL" id="JAVXUO010001311">
    <property type="protein sequence ID" value="KAK2983542.1"/>
    <property type="molecule type" value="Genomic_DNA"/>
</dbReference>
<dbReference type="SUPFAM" id="SSF48264">
    <property type="entry name" value="Cytochrome P450"/>
    <property type="match status" value="1"/>
</dbReference>
<dbReference type="AlphaFoldDB" id="A0AA88R7C9"/>
<dbReference type="PROSITE" id="PS00086">
    <property type="entry name" value="CYTOCHROME_P450"/>
    <property type="match status" value="1"/>
</dbReference>
<evidence type="ECO:0000256" key="9">
    <source>
        <dbReference type="ARBA" id="ARBA00023136"/>
    </source>
</evidence>
<evidence type="ECO:0000313" key="13">
    <source>
        <dbReference type="EMBL" id="KAK2983542.1"/>
    </source>
</evidence>
<evidence type="ECO:0000256" key="1">
    <source>
        <dbReference type="ARBA" id="ARBA00001971"/>
    </source>
</evidence>
<dbReference type="InterPro" id="IPR001128">
    <property type="entry name" value="Cyt_P450"/>
</dbReference>
<feature type="transmembrane region" description="Helical" evidence="12">
    <location>
        <begin position="24"/>
        <end position="43"/>
    </location>
</feature>
<keyword evidence="10 11" id="KW-0349">Heme</keyword>
<dbReference type="InterPro" id="IPR036396">
    <property type="entry name" value="Cyt_P450_sf"/>
</dbReference>
<dbReference type="PRINTS" id="PR00463">
    <property type="entry name" value="EP450I"/>
</dbReference>
<dbReference type="GO" id="GO:0016705">
    <property type="term" value="F:oxidoreductase activity, acting on paired donors, with incorporation or reduction of molecular oxygen"/>
    <property type="evidence" value="ECO:0007669"/>
    <property type="project" value="InterPro"/>
</dbReference>
<evidence type="ECO:0000256" key="6">
    <source>
        <dbReference type="ARBA" id="ARBA00022989"/>
    </source>
</evidence>
<name>A0AA88R7C9_9ASTE</name>
<dbReference type="GO" id="GO:0016125">
    <property type="term" value="P:sterol metabolic process"/>
    <property type="evidence" value="ECO:0007669"/>
    <property type="project" value="TreeGrafter"/>
</dbReference>
<evidence type="ECO:0000256" key="8">
    <source>
        <dbReference type="ARBA" id="ARBA00023004"/>
    </source>
</evidence>
<dbReference type="GO" id="GO:0020037">
    <property type="term" value="F:heme binding"/>
    <property type="evidence" value="ECO:0007669"/>
    <property type="project" value="InterPro"/>
</dbReference>